<dbReference type="EMBL" id="CP059268">
    <property type="protein sequence ID" value="QLQ79064.1"/>
    <property type="molecule type" value="Genomic_DNA"/>
</dbReference>
<evidence type="ECO:0000256" key="1">
    <source>
        <dbReference type="ARBA" id="ARBA00023268"/>
    </source>
</evidence>
<dbReference type="InterPro" id="IPR043128">
    <property type="entry name" value="Rev_trsase/Diguanyl_cyclase"/>
</dbReference>
<dbReference type="CDD" id="cd09274">
    <property type="entry name" value="RNase_HI_RT_Ty3"/>
    <property type="match status" value="1"/>
</dbReference>
<keyword evidence="1" id="KW-0511">Multifunctional enzyme</keyword>
<accession>A0A7H9HMR0</accession>
<evidence type="ECO:0000259" key="2">
    <source>
        <dbReference type="Pfam" id="PF17919"/>
    </source>
</evidence>
<dbReference type="Proteomes" id="UP000510647">
    <property type="component" value="Chromosome 2"/>
</dbReference>
<dbReference type="PANTHER" id="PTHR37984:SF5">
    <property type="entry name" value="PROTEIN NYNRIN-LIKE"/>
    <property type="match status" value="1"/>
</dbReference>
<dbReference type="GO" id="GO:0003824">
    <property type="term" value="F:catalytic activity"/>
    <property type="evidence" value="ECO:0007669"/>
    <property type="project" value="UniProtKB-KW"/>
</dbReference>
<dbReference type="InterPro" id="IPR041577">
    <property type="entry name" value="RT_RNaseH_2"/>
</dbReference>
<name>A0A7H9HMR0_9SACH</name>
<dbReference type="Gene3D" id="3.30.70.270">
    <property type="match status" value="1"/>
</dbReference>
<protein>
    <recommendedName>
        <fullName evidence="2">Reverse transcriptase/retrotransposon-derived protein RNase H-like domain-containing protein</fullName>
    </recommendedName>
</protein>
<feature type="domain" description="Reverse transcriptase/retrotransposon-derived protein RNase H-like" evidence="2">
    <location>
        <begin position="30"/>
        <end position="127"/>
    </location>
</feature>
<dbReference type="AlphaFoldDB" id="A0A7H9HMR0"/>
<proteinExistence type="predicted"/>
<dbReference type="InterPro" id="IPR043502">
    <property type="entry name" value="DNA/RNA_pol_sf"/>
</dbReference>
<dbReference type="OrthoDB" id="4488294at2759"/>
<keyword evidence="4" id="KW-1185">Reference proteome</keyword>
<dbReference type="Pfam" id="PF17919">
    <property type="entry name" value="RT_RNaseH_2"/>
    <property type="match status" value="1"/>
</dbReference>
<evidence type="ECO:0000313" key="3">
    <source>
        <dbReference type="EMBL" id="QLQ79064.1"/>
    </source>
</evidence>
<gene>
    <name evidence="3" type="ORF">HG537_0B04110</name>
</gene>
<organism evidence="3 4">
    <name type="scientific">Torulaspora globosa</name>
    <dbReference type="NCBI Taxonomy" id="48254"/>
    <lineage>
        <taxon>Eukaryota</taxon>
        <taxon>Fungi</taxon>
        <taxon>Dikarya</taxon>
        <taxon>Ascomycota</taxon>
        <taxon>Saccharomycotina</taxon>
        <taxon>Saccharomycetes</taxon>
        <taxon>Saccharomycetales</taxon>
        <taxon>Saccharomycetaceae</taxon>
        <taxon>Torulaspora</taxon>
    </lineage>
</organism>
<sequence length="195" mass="22177">MINYYRRFISRCSIMARPLIELTAKRTQCTMEQTNAFNDLKRALVSASLLVPFSPERVCRLTTDASKLGIGAVFEQLINNRLSGVVGYFSKSLQGVRNNYPAGELEQLGIIENLRHFKYLLHGKRFKRRTDHISLLALKNRSEPPRRLARWLDELGRYDIDLEYLGGPDNVVADTLSRNVPVKTLETIPALDPSA</sequence>
<dbReference type="InterPro" id="IPR050951">
    <property type="entry name" value="Retrovirus_Pol_polyprotein"/>
</dbReference>
<reference evidence="3 4" key="1">
    <citation type="submission" date="2020-06" db="EMBL/GenBank/DDBJ databases">
        <title>The yeast mating-type switching endonuclease HO is a domesticated member of an unorthodox homing genetic element family.</title>
        <authorList>
            <person name="Coughlan A.Y."/>
            <person name="Lombardi L."/>
            <person name="Braun-Galleani S."/>
            <person name="Martos A.R."/>
            <person name="Galeote V."/>
            <person name="Bigey F."/>
            <person name="Dequin S."/>
            <person name="Byrne K.P."/>
            <person name="Wolfe K.H."/>
        </authorList>
    </citation>
    <scope>NUCLEOTIDE SEQUENCE [LARGE SCALE GENOMIC DNA]</scope>
    <source>
        <strain evidence="3 4">CBS2947</strain>
    </source>
</reference>
<dbReference type="SUPFAM" id="SSF56672">
    <property type="entry name" value="DNA/RNA polymerases"/>
    <property type="match status" value="1"/>
</dbReference>
<evidence type="ECO:0000313" key="4">
    <source>
        <dbReference type="Proteomes" id="UP000510647"/>
    </source>
</evidence>
<dbReference type="PANTHER" id="PTHR37984">
    <property type="entry name" value="PROTEIN CBG26694"/>
    <property type="match status" value="1"/>
</dbReference>